<dbReference type="InterPro" id="IPR046484">
    <property type="entry name" value="DUF6577"/>
</dbReference>
<dbReference type="eggNOG" id="ENOG502ZAD1">
    <property type="taxonomic scope" value="Bacteria"/>
</dbReference>
<dbReference type="STRING" id="633697.EubceDRAFT1_2444"/>
<reference evidence="1 2" key="1">
    <citation type="submission" date="2010-08" db="EMBL/GenBank/DDBJ databases">
        <authorList>
            <consortium name="US DOE Joint Genome Institute (JGI-PGF)"/>
            <person name="Lucas S."/>
            <person name="Copeland A."/>
            <person name="Lapidus A."/>
            <person name="Cheng J.-F."/>
            <person name="Bruce D."/>
            <person name="Goodwin L."/>
            <person name="Pitluck S."/>
            <person name="Land M.L."/>
            <person name="Hauser L."/>
            <person name="Chang Y.-J."/>
            <person name="Anderson I.J."/>
            <person name="Johnson E."/>
            <person name="Mulhopadhyay B."/>
            <person name="Kyrpides N."/>
            <person name="Woyke T.J."/>
        </authorList>
    </citation>
    <scope>NUCLEOTIDE SEQUENCE [LARGE SCALE GENOMIC DNA]</scope>
    <source>
        <strain evidence="1 2">6</strain>
    </source>
</reference>
<organism evidence="1 2">
    <name type="scientific">Eubacterium cellulosolvens (strain ATCC 43171 / JCM 9499 / 6)</name>
    <name type="common">Cillobacterium cellulosolvens</name>
    <dbReference type="NCBI Taxonomy" id="633697"/>
    <lineage>
        <taxon>Bacteria</taxon>
        <taxon>Bacillati</taxon>
        <taxon>Bacillota</taxon>
        <taxon>Clostridia</taxon>
        <taxon>Eubacteriales</taxon>
        <taxon>Eubacteriaceae</taxon>
        <taxon>Eubacterium</taxon>
    </lineage>
</organism>
<protein>
    <submittedName>
        <fullName evidence="1">Uncharacterized protein</fullName>
    </submittedName>
</protein>
<dbReference type="OrthoDB" id="9815589at2"/>
<reference evidence="1 2" key="2">
    <citation type="submission" date="2012-02" db="EMBL/GenBank/DDBJ databases">
        <title>Improved High-Quality Draft sequence of Eubacterium cellulosolvens 6.</title>
        <authorList>
            <consortium name="US DOE Joint Genome Institute"/>
            <person name="Lucas S."/>
            <person name="Han J."/>
            <person name="Lapidus A."/>
            <person name="Cheng J.-F."/>
            <person name="Goodwin L."/>
            <person name="Pitluck S."/>
            <person name="Peters L."/>
            <person name="Mikhailova N."/>
            <person name="Gu W."/>
            <person name="Detter J.C."/>
            <person name="Han C."/>
            <person name="Tapia R."/>
            <person name="Land M."/>
            <person name="Hauser L."/>
            <person name="Kyrpides N."/>
            <person name="Ivanova N."/>
            <person name="Pagani I."/>
            <person name="Johnson E."/>
            <person name="Mukhopadhyay B."/>
            <person name="Anderson I."/>
            <person name="Woyke T."/>
        </authorList>
    </citation>
    <scope>NUCLEOTIDE SEQUENCE [LARGE SCALE GENOMIC DNA]</scope>
    <source>
        <strain evidence="1 2">6</strain>
    </source>
</reference>
<accession>I5AWJ7</accession>
<gene>
    <name evidence="1" type="ORF">EubceDRAFT1_2444</name>
</gene>
<dbReference type="HOGENOM" id="CLU_080976_0_0_9"/>
<dbReference type="AlphaFoldDB" id="I5AWJ7"/>
<dbReference type="EMBL" id="CM001487">
    <property type="protein sequence ID" value="EIM58170.1"/>
    <property type="molecule type" value="Genomic_DNA"/>
</dbReference>
<dbReference type="Proteomes" id="UP000005753">
    <property type="component" value="Chromosome"/>
</dbReference>
<name>I5AWJ7_EUBC6</name>
<sequence length="246" mass="28912">MNAATILPHLPTGEVFNKSTFRQTVHSIYPHCSESSINWMLFTLRKQGSLASAGTGKYYRILQDAPAKKQYSYPHSPDYLDLEKEITDAYPLMDFQMWELIQMNDFVNHQIAKNVIFIEVEAMLVDTVYELLHEKYPYAMIKPTYDIFYRQRAPETDIIVQKLLTEAPSPDAYHSCVIEKLLVDLLSKKLSGSLIERSEYPRIYEDVFHKYNIDETRMFRYAKRRHLYDSLLSFIKTKTDIQLMTI</sequence>
<keyword evidence="2" id="KW-1185">Reference proteome</keyword>
<dbReference type="Pfam" id="PF20217">
    <property type="entry name" value="DUF6577"/>
    <property type="match status" value="1"/>
</dbReference>
<evidence type="ECO:0000313" key="1">
    <source>
        <dbReference type="EMBL" id="EIM58170.1"/>
    </source>
</evidence>
<evidence type="ECO:0000313" key="2">
    <source>
        <dbReference type="Proteomes" id="UP000005753"/>
    </source>
</evidence>
<proteinExistence type="predicted"/>